<keyword evidence="14" id="KW-1185">Reference proteome</keyword>
<dbReference type="Pfam" id="PF22679">
    <property type="entry name" value="T1R_D3-like"/>
    <property type="match status" value="1"/>
</dbReference>
<keyword evidence="6 11" id="KW-0680">Restriction system</keyword>
<dbReference type="EC" id="3.1.21.3" evidence="11"/>
<keyword evidence="9 11" id="KW-0067">ATP-binding</keyword>
<proteinExistence type="inferred from homology"/>
<dbReference type="Gene3D" id="3.90.1570.50">
    <property type="match status" value="1"/>
</dbReference>
<dbReference type="InterPro" id="IPR014001">
    <property type="entry name" value="Helicase_ATP-bd"/>
</dbReference>
<dbReference type="SMART" id="SM00487">
    <property type="entry name" value="DEXDc"/>
    <property type="match status" value="1"/>
</dbReference>
<dbReference type="InterPro" id="IPR027417">
    <property type="entry name" value="P-loop_NTPase"/>
</dbReference>
<protein>
    <recommendedName>
        <fullName evidence="11">Type I restriction enzyme endonuclease subunit</fullName>
        <shortName evidence="11">R protein</shortName>
        <ecNumber evidence="11">3.1.21.3</ecNumber>
    </recommendedName>
</protein>
<dbReference type="GO" id="GO:0009035">
    <property type="term" value="F:type I site-specific deoxyribonuclease activity"/>
    <property type="evidence" value="ECO:0007669"/>
    <property type="project" value="UniProtKB-EC"/>
</dbReference>
<comment type="subunit">
    <text evidence="3 11">The type I restriction/modification system is composed of three polypeptides R, M and S.</text>
</comment>
<dbReference type="Proteomes" id="UP001303001">
    <property type="component" value="Chromosome"/>
</dbReference>
<evidence type="ECO:0000256" key="11">
    <source>
        <dbReference type="RuleBase" id="RU364115"/>
    </source>
</evidence>
<dbReference type="InterPro" id="IPR004473">
    <property type="entry name" value="Restrct_endonuc_typeI_HsdR"/>
</dbReference>
<comment type="catalytic activity">
    <reaction evidence="1 11">
        <text>Endonucleolytic cleavage of DNA to give random double-stranded fragments with terminal 5'-phosphates, ATP is simultaneously hydrolyzed.</text>
        <dbReference type="EC" id="3.1.21.3"/>
    </reaction>
</comment>
<dbReference type="PANTHER" id="PTHR30195">
    <property type="entry name" value="TYPE I SITE-SPECIFIC DEOXYRIBONUCLEASE PROTEIN SUBUNIT M AND R"/>
    <property type="match status" value="1"/>
</dbReference>
<keyword evidence="7" id="KW-0255">Endonuclease</keyword>
<dbReference type="NCBIfam" id="TIGR00348">
    <property type="entry name" value="hsdR"/>
    <property type="match status" value="1"/>
</dbReference>
<evidence type="ECO:0000259" key="12">
    <source>
        <dbReference type="PROSITE" id="PS51192"/>
    </source>
</evidence>
<evidence type="ECO:0000256" key="1">
    <source>
        <dbReference type="ARBA" id="ARBA00000851"/>
    </source>
</evidence>
<evidence type="ECO:0000256" key="9">
    <source>
        <dbReference type="ARBA" id="ARBA00022840"/>
    </source>
</evidence>
<evidence type="ECO:0000256" key="10">
    <source>
        <dbReference type="ARBA" id="ARBA00023125"/>
    </source>
</evidence>
<comment type="function">
    <text evidence="11">Subunit R is required for both nuclease and ATPase activities, but not for modification.</text>
</comment>
<keyword evidence="4" id="KW-0540">Nuclease</keyword>
<dbReference type="InterPro" id="IPR040980">
    <property type="entry name" value="SWI2_SNF2"/>
</dbReference>
<dbReference type="Pfam" id="PF04313">
    <property type="entry name" value="HSDR_N"/>
    <property type="match status" value="1"/>
</dbReference>
<comment type="similarity">
    <text evidence="2 11">Belongs to the HsdR family.</text>
</comment>
<dbReference type="PANTHER" id="PTHR30195:SF15">
    <property type="entry name" value="TYPE I RESTRICTION ENZYME HINDI ENDONUCLEASE SUBUNIT"/>
    <property type="match status" value="1"/>
</dbReference>
<reference evidence="13 14" key="1">
    <citation type="submission" date="2023-09" db="EMBL/GenBank/DDBJ databases">
        <title>Micromonospora halotolerans DSM 45598 genome sequence.</title>
        <authorList>
            <person name="Mo P."/>
        </authorList>
    </citation>
    <scope>NUCLEOTIDE SEQUENCE [LARGE SCALE GENOMIC DNA]</scope>
    <source>
        <strain evidence="13 14">DSM 45598</strain>
    </source>
</reference>
<organism evidence="13 14">
    <name type="scientific">Micromonospora halotolerans</name>
    <dbReference type="NCBI Taxonomy" id="709879"/>
    <lineage>
        <taxon>Bacteria</taxon>
        <taxon>Bacillati</taxon>
        <taxon>Actinomycetota</taxon>
        <taxon>Actinomycetes</taxon>
        <taxon>Micromonosporales</taxon>
        <taxon>Micromonosporaceae</taxon>
        <taxon>Micromonospora</taxon>
    </lineage>
</organism>
<dbReference type="RefSeq" id="WP_313719155.1">
    <property type="nucleotide sequence ID" value="NZ_CP134876.1"/>
</dbReference>
<evidence type="ECO:0000256" key="4">
    <source>
        <dbReference type="ARBA" id="ARBA00022722"/>
    </source>
</evidence>
<dbReference type="Gene3D" id="3.40.50.300">
    <property type="entry name" value="P-loop containing nucleotide triphosphate hydrolases"/>
    <property type="match status" value="2"/>
</dbReference>
<dbReference type="InterPro" id="IPR055180">
    <property type="entry name" value="HsdR_RecA-like_helicase_dom_2"/>
</dbReference>
<evidence type="ECO:0000256" key="6">
    <source>
        <dbReference type="ARBA" id="ARBA00022747"/>
    </source>
</evidence>
<sequence length="1035" mass="114584">MAKGIREREFQNLVIQWSLPMGWRFTAGRSLPRETTQTVVAGQLRDAIVRLNPGVIDGFDVDAVVEEIIATVNAVEGGLVRANEQVLRLLRGHKEFRDADGAWHALKVIDFQHPTANTLIVSDEVTITVPGKTSRRFDLVFWVNGLPLVVVEVKSPTAKSGWANAAREINDVYATEYPWFFTPNVFAVASDGLKLRFAAVGAPLNLWQPFRSTADDENLSGQADVHRSVELLLNPATVLDMLENFALFDTSGGGVDKKYLPRYPQMEAAHLIHERVLEDGSKGLIWHHQGSGKTLLMVFAASLLLADTRTESPTIILLSDRTQLVRQTSGVFTSAMGHAYFHQPATSQELRSLLADDVRGIISTTIHKFADAGKDLSTRSNIIVMVDEAHRTQAVSREGGRLLVKSKSLAGQMRAALPNAKFFGMTGTPVRNLATDTFALFGEETDPGRVLHRYSVSRSLLDEATVPVMLDPHPVSFEMNDQELQAEFDQFADDFDLDDPDREALSRKFGRLTSVFANPDRIHTVCQDIVDHYLAGAYRNGLKAQVVAYNRELAVAYTDKINELLAGFEASQVLAEVGKHDRIIAEVNISVSDSKDEDRAMRPYQLSEAEEEEQKRRFLTPDDPLCFLVVTAKLMTGFDAPNEGVLYLDKPMKAHTLFQAITRPNRTWVSPTGFVKTCGVVVDYIGLAEEVQRAVVDPTAEGAGKKGGGFVTDLSELVAEFRTTFARIEDLLADVNGLDLTVHGYESVRAINVFLHANPGAAEVFSKDYRLLARLYPLINTDKRVAKYRDGFGLFGSVYTTLFKKSSDEERKERLGELGPMVLEIINAHVHSFSVVASQEEALVLDAQGIAVLKELMALVRPKPNKGDGDDKTPPSAAEILDHIKAALERGVEPGSAKYTALAERIRLLRDRIIQNAQDALEFLSEALRIARAIVNAEKHPDEAIVVLDDDHVGVLSRIIHDHAPSGLTVTERNLAEEIDQVVTRTLAQSWDNADARNRGVRRATAAVFRRYRLKPVGEPYDSTVAYIEAHYLVD</sequence>
<evidence type="ECO:0000256" key="7">
    <source>
        <dbReference type="ARBA" id="ARBA00022759"/>
    </source>
</evidence>
<evidence type="ECO:0000313" key="14">
    <source>
        <dbReference type="Proteomes" id="UP001303001"/>
    </source>
</evidence>
<evidence type="ECO:0000256" key="8">
    <source>
        <dbReference type="ARBA" id="ARBA00022801"/>
    </source>
</evidence>
<evidence type="ECO:0000256" key="3">
    <source>
        <dbReference type="ARBA" id="ARBA00011296"/>
    </source>
</evidence>
<dbReference type="PROSITE" id="PS51192">
    <property type="entry name" value="HELICASE_ATP_BIND_1"/>
    <property type="match status" value="1"/>
</dbReference>
<dbReference type="EMBL" id="CP134876">
    <property type="protein sequence ID" value="WNM37571.1"/>
    <property type="molecule type" value="Genomic_DNA"/>
</dbReference>
<keyword evidence="8 11" id="KW-0378">Hydrolase</keyword>
<dbReference type="InterPro" id="IPR007409">
    <property type="entry name" value="Restrct_endonuc_type1_HsdR_N"/>
</dbReference>
<feature type="domain" description="Helicase ATP-binding" evidence="12">
    <location>
        <begin position="274"/>
        <end position="447"/>
    </location>
</feature>
<evidence type="ECO:0000256" key="2">
    <source>
        <dbReference type="ARBA" id="ARBA00008598"/>
    </source>
</evidence>
<gene>
    <name evidence="13" type="ORF">RMN56_20675</name>
</gene>
<dbReference type="InterPro" id="IPR051268">
    <property type="entry name" value="Type-I_R_enzyme_R_subunit"/>
</dbReference>
<keyword evidence="5 11" id="KW-0547">Nucleotide-binding</keyword>
<accession>A0ABY9ZQM1</accession>
<evidence type="ECO:0000256" key="5">
    <source>
        <dbReference type="ARBA" id="ARBA00022741"/>
    </source>
</evidence>
<dbReference type="Pfam" id="PF18766">
    <property type="entry name" value="SWI2_SNF2"/>
    <property type="match status" value="1"/>
</dbReference>
<keyword evidence="10 11" id="KW-0238">DNA-binding</keyword>
<dbReference type="SUPFAM" id="SSF52540">
    <property type="entry name" value="P-loop containing nucleoside triphosphate hydrolases"/>
    <property type="match status" value="1"/>
</dbReference>
<evidence type="ECO:0000313" key="13">
    <source>
        <dbReference type="EMBL" id="WNM37571.1"/>
    </source>
</evidence>
<name>A0ABY9ZQM1_9ACTN</name>
<dbReference type="CDD" id="cd22332">
    <property type="entry name" value="HsdR_N"/>
    <property type="match status" value="1"/>
</dbReference>